<sequence>MADRLERVVHTRPTSYRIDRTVEDEIAYLRYQIRRFSELRGIYNCRIPPSLVDQVETGRFFTEDELRNAVVSDAEPGSSMDELRSEWASQAQELFEAFFARMKRHPTYFLKVHVTKYGPGGSYHPTGLPGHPGRFISIKDPKIARSHWTFNQTIVHETIELLIHDKVGERKTPHDEKEAIVDKFCSCNELQAVYGPYPKQSSFAGSLPDDWQSYITWLPGEAPSWN</sequence>
<reference evidence="1 2" key="1">
    <citation type="submission" date="2016-07" db="EMBL/GenBank/DDBJ databases">
        <title>Complete genome sequence of Bradyrhizobium icense LMTR 13T, a potential inoculant strain isolated from lima bean (Phaseolus lunatus) in Peru.</title>
        <authorList>
            <person name="Ormeno-Orrillo E."/>
            <person name="Duran D."/>
            <person name="Rogel M.A."/>
            <person name="Rey L."/>
            <person name="Imperial J."/>
            <person name="Ruiz-Argueso T."/>
            <person name="Martinez-Romero E."/>
        </authorList>
    </citation>
    <scope>NUCLEOTIDE SEQUENCE [LARGE SCALE GENOMIC DNA]</scope>
    <source>
        <strain evidence="1 2">LMTR 13</strain>
    </source>
</reference>
<dbReference type="Proteomes" id="UP000092839">
    <property type="component" value="Chromosome"/>
</dbReference>
<protein>
    <submittedName>
        <fullName evidence="1">Uncharacterized protein</fullName>
    </submittedName>
</protein>
<organism evidence="1 2">
    <name type="scientific">Bradyrhizobium icense</name>
    <dbReference type="NCBI Taxonomy" id="1274631"/>
    <lineage>
        <taxon>Bacteria</taxon>
        <taxon>Pseudomonadati</taxon>
        <taxon>Pseudomonadota</taxon>
        <taxon>Alphaproteobacteria</taxon>
        <taxon>Hyphomicrobiales</taxon>
        <taxon>Nitrobacteraceae</taxon>
        <taxon>Bradyrhizobium</taxon>
    </lineage>
</organism>
<evidence type="ECO:0000313" key="1">
    <source>
        <dbReference type="EMBL" id="ANV99358.1"/>
    </source>
</evidence>
<evidence type="ECO:0000313" key="2">
    <source>
        <dbReference type="Proteomes" id="UP000092839"/>
    </source>
</evidence>
<gene>
    <name evidence="1" type="ORF">LMTR13_03355</name>
</gene>
<proteinExistence type="predicted"/>
<keyword evidence="2" id="KW-1185">Reference proteome</keyword>
<accession>A0A1B1U9A3</accession>
<dbReference type="EMBL" id="CP016428">
    <property type="protein sequence ID" value="ANV99358.1"/>
    <property type="molecule type" value="Genomic_DNA"/>
</dbReference>
<dbReference type="AlphaFoldDB" id="A0A1B1U9A3"/>
<dbReference type="KEGG" id="bic:LMTR13_03355"/>
<name>A0A1B1U9A3_9BRAD</name>